<feature type="domain" description="Thioredoxin" evidence="2">
    <location>
        <begin position="11"/>
        <end position="144"/>
    </location>
</feature>
<gene>
    <name evidence="3" type="ORF">C8D92_11216</name>
</gene>
<dbReference type="PANTHER" id="PTHR42852">
    <property type="entry name" value="THIOL:DISULFIDE INTERCHANGE PROTEIN DSBE"/>
    <property type="match status" value="1"/>
</dbReference>
<protein>
    <submittedName>
        <fullName evidence="3">Thiol-disulfide isomerase/thioredoxin</fullName>
    </submittedName>
</protein>
<accession>A0A2U1CT67</accession>
<evidence type="ECO:0000256" key="1">
    <source>
        <dbReference type="ARBA" id="ARBA00023284"/>
    </source>
</evidence>
<dbReference type="PANTHER" id="PTHR42852:SF18">
    <property type="entry name" value="CHROMOSOME UNDETERMINED SCAFFOLD_47, WHOLE GENOME SHOTGUN SEQUENCE"/>
    <property type="match status" value="1"/>
</dbReference>
<dbReference type="GO" id="GO:0015036">
    <property type="term" value="F:disulfide oxidoreductase activity"/>
    <property type="evidence" value="ECO:0007669"/>
    <property type="project" value="UniProtKB-ARBA"/>
</dbReference>
<dbReference type="Proteomes" id="UP000245887">
    <property type="component" value="Unassembled WGS sequence"/>
</dbReference>
<dbReference type="InterPro" id="IPR036249">
    <property type="entry name" value="Thioredoxin-like_sf"/>
</dbReference>
<comment type="caution">
    <text evidence="3">The sequence shown here is derived from an EMBL/GenBank/DDBJ whole genome shotgun (WGS) entry which is preliminary data.</text>
</comment>
<sequence>MKYLVIAVLTVVTLSGCQRVSMETADGTSAQWSDYRGDWVFVNYWAEWCEPCRDEIPELNDLDDDSNVTVLGVNYDGLTGGDLQAAIVDMGIRYTVVTPDPGPALGWKSPVGMPATFVVSPDGTLVETRFGAQTEEALRAIMSR</sequence>
<evidence type="ECO:0000259" key="2">
    <source>
        <dbReference type="PROSITE" id="PS51352"/>
    </source>
</evidence>
<dbReference type="PROSITE" id="PS00194">
    <property type="entry name" value="THIOREDOXIN_1"/>
    <property type="match status" value="1"/>
</dbReference>
<name>A0A2U1CT67_9GAMM</name>
<keyword evidence="3" id="KW-0413">Isomerase</keyword>
<dbReference type="SUPFAM" id="SSF52833">
    <property type="entry name" value="Thioredoxin-like"/>
    <property type="match status" value="1"/>
</dbReference>
<proteinExistence type="predicted"/>
<evidence type="ECO:0000313" key="3">
    <source>
        <dbReference type="EMBL" id="PVY69614.1"/>
    </source>
</evidence>
<dbReference type="PROSITE" id="PS51257">
    <property type="entry name" value="PROKAR_LIPOPROTEIN"/>
    <property type="match status" value="1"/>
</dbReference>
<evidence type="ECO:0000313" key="4">
    <source>
        <dbReference type="Proteomes" id="UP000245887"/>
    </source>
</evidence>
<dbReference type="PROSITE" id="PS51352">
    <property type="entry name" value="THIOREDOXIN_2"/>
    <property type="match status" value="1"/>
</dbReference>
<dbReference type="RefSeq" id="WP_243402477.1">
    <property type="nucleotide sequence ID" value="NZ_QEKQ01000012.1"/>
</dbReference>
<dbReference type="InterPro" id="IPR050553">
    <property type="entry name" value="Thioredoxin_ResA/DsbE_sf"/>
</dbReference>
<dbReference type="InterPro" id="IPR000866">
    <property type="entry name" value="AhpC/TSA"/>
</dbReference>
<dbReference type="CDD" id="cd02966">
    <property type="entry name" value="TlpA_like_family"/>
    <property type="match status" value="1"/>
</dbReference>
<dbReference type="Gene3D" id="3.40.30.10">
    <property type="entry name" value="Glutaredoxin"/>
    <property type="match status" value="1"/>
</dbReference>
<dbReference type="InterPro" id="IPR017937">
    <property type="entry name" value="Thioredoxin_CS"/>
</dbReference>
<dbReference type="Pfam" id="PF00578">
    <property type="entry name" value="AhpC-TSA"/>
    <property type="match status" value="1"/>
</dbReference>
<organism evidence="3 4">
    <name type="scientific">Tamilnaduibacter salinus</name>
    <dbReference type="NCBI Taxonomy" id="1484056"/>
    <lineage>
        <taxon>Bacteria</taxon>
        <taxon>Pseudomonadati</taxon>
        <taxon>Pseudomonadota</taxon>
        <taxon>Gammaproteobacteria</taxon>
        <taxon>Pseudomonadales</taxon>
        <taxon>Marinobacteraceae</taxon>
        <taxon>Tamilnaduibacter</taxon>
    </lineage>
</organism>
<dbReference type="AlphaFoldDB" id="A0A2U1CT67"/>
<dbReference type="GO" id="GO:0016209">
    <property type="term" value="F:antioxidant activity"/>
    <property type="evidence" value="ECO:0007669"/>
    <property type="project" value="InterPro"/>
</dbReference>
<reference evidence="3 4" key="1">
    <citation type="submission" date="2018-04" db="EMBL/GenBank/DDBJ databases">
        <title>Genomic Encyclopedia of Type Strains, Phase IV (KMG-IV): sequencing the most valuable type-strain genomes for metagenomic binning, comparative biology and taxonomic classification.</title>
        <authorList>
            <person name="Goeker M."/>
        </authorList>
    </citation>
    <scope>NUCLEOTIDE SEQUENCE [LARGE SCALE GENOMIC DNA]</scope>
    <source>
        <strain evidence="3 4">DSM 28688</strain>
    </source>
</reference>
<keyword evidence="1" id="KW-0676">Redox-active center</keyword>
<dbReference type="EMBL" id="QEKQ01000012">
    <property type="protein sequence ID" value="PVY69614.1"/>
    <property type="molecule type" value="Genomic_DNA"/>
</dbReference>
<dbReference type="InterPro" id="IPR013766">
    <property type="entry name" value="Thioredoxin_domain"/>
</dbReference>
<dbReference type="GO" id="GO:0016853">
    <property type="term" value="F:isomerase activity"/>
    <property type="evidence" value="ECO:0007669"/>
    <property type="project" value="UniProtKB-KW"/>
</dbReference>